<dbReference type="RefSeq" id="WP_091478476.1">
    <property type="nucleotide sequence ID" value="NZ_BJYC01000001.1"/>
</dbReference>
<evidence type="ECO:0000313" key="1">
    <source>
        <dbReference type="EMBL" id="SEK23807.1"/>
    </source>
</evidence>
<dbReference type="AlphaFoldDB" id="A0A1H7FEW5"/>
<dbReference type="EMBL" id="FNZU01000001">
    <property type="protein sequence ID" value="SEK23807.1"/>
    <property type="molecule type" value="Genomic_DNA"/>
</dbReference>
<dbReference type="OrthoDB" id="9779518at2"/>
<dbReference type="Gene3D" id="3.60.160.10">
    <property type="entry name" value="Mitochondrial biogenesis AIM24"/>
    <property type="match status" value="1"/>
</dbReference>
<evidence type="ECO:0000313" key="2">
    <source>
        <dbReference type="Proteomes" id="UP000199081"/>
    </source>
</evidence>
<dbReference type="InterPro" id="IPR036983">
    <property type="entry name" value="AIM24_sf"/>
</dbReference>
<dbReference type="SUPFAM" id="SSF51219">
    <property type="entry name" value="TRAP-like"/>
    <property type="match status" value="1"/>
</dbReference>
<dbReference type="Pfam" id="PF01987">
    <property type="entry name" value="AIM24"/>
    <property type="match status" value="1"/>
</dbReference>
<name>A0A1H7FEW5_9LACT</name>
<dbReference type="PANTHER" id="PTHR43657:SF1">
    <property type="entry name" value="ALTERED INHERITANCE OF MITOCHONDRIA PROTEIN 24, MITOCHONDRIAL"/>
    <property type="match status" value="1"/>
</dbReference>
<gene>
    <name evidence="1" type="ORF">SAMN04488099_101270</name>
</gene>
<organism evidence="1 2">
    <name type="scientific">Alkalibacterium pelagium</name>
    <dbReference type="NCBI Taxonomy" id="426702"/>
    <lineage>
        <taxon>Bacteria</taxon>
        <taxon>Bacillati</taxon>
        <taxon>Bacillota</taxon>
        <taxon>Bacilli</taxon>
        <taxon>Lactobacillales</taxon>
        <taxon>Carnobacteriaceae</taxon>
        <taxon>Alkalibacterium</taxon>
    </lineage>
</organism>
<keyword evidence="2" id="KW-1185">Reference proteome</keyword>
<dbReference type="NCBIfam" id="TIGR00266">
    <property type="entry name" value="TIGR00266 family protein"/>
    <property type="match status" value="1"/>
</dbReference>
<proteinExistence type="predicted"/>
<accession>A0A1H7FEW5</accession>
<protein>
    <submittedName>
        <fullName evidence="1">TIGR00266 family protein</fullName>
    </submittedName>
</protein>
<dbReference type="PANTHER" id="PTHR43657">
    <property type="entry name" value="TRYPTOPHAN RNA-BINDING ATTENUATOR PROTEIN-LIKE PROTEIN"/>
    <property type="match status" value="1"/>
</dbReference>
<dbReference type="Proteomes" id="UP000199081">
    <property type="component" value="Unassembled WGS sequence"/>
</dbReference>
<sequence length="224" mass="24520">MNHTIEGKYPVLRCKLNRGESIICSAGNMSWMTDGLSLETSSRGGLFKGLTRAMTGEGLFQNRYRANEDGQEIAFAASLPGEIVHINMRNQSVIAQKSAFIASNEQIDFEVVFTKRFSAGLIGGEGFILQKFSGYGDLFLEADGSLIEYDLRSGESMLVDQGHVFMFDETVTYSIETVKGLKNMMFGGEGAFLVKLSGPGKVMLQTMPISNLAEKIIPFVPTSN</sequence>
<dbReference type="InterPro" id="IPR016031">
    <property type="entry name" value="Trp_RNA-bd_attenuator-like_dom"/>
</dbReference>
<reference evidence="2" key="1">
    <citation type="submission" date="2016-10" db="EMBL/GenBank/DDBJ databases">
        <authorList>
            <person name="Varghese N."/>
            <person name="Submissions S."/>
        </authorList>
    </citation>
    <scope>NUCLEOTIDE SEQUENCE [LARGE SCALE GENOMIC DNA]</scope>
    <source>
        <strain evidence="2">DSM 19183</strain>
    </source>
</reference>
<dbReference type="InterPro" id="IPR002838">
    <property type="entry name" value="AIM24"/>
</dbReference>